<evidence type="ECO:0000256" key="1">
    <source>
        <dbReference type="SAM" id="SignalP"/>
    </source>
</evidence>
<feature type="chain" id="PRO_5020588731" evidence="1">
    <location>
        <begin position="22"/>
        <end position="94"/>
    </location>
</feature>
<accession>A0A4R8DQP4</accession>
<evidence type="ECO:0000313" key="3">
    <source>
        <dbReference type="Proteomes" id="UP000294498"/>
    </source>
</evidence>
<dbReference type="RefSeq" id="WP_133992171.1">
    <property type="nucleotide sequence ID" value="NZ_SODV01000001.1"/>
</dbReference>
<organism evidence="2 3">
    <name type="scientific">Dinghuibacter silviterrae</name>
    <dbReference type="NCBI Taxonomy" id="1539049"/>
    <lineage>
        <taxon>Bacteria</taxon>
        <taxon>Pseudomonadati</taxon>
        <taxon>Bacteroidota</taxon>
        <taxon>Chitinophagia</taxon>
        <taxon>Chitinophagales</taxon>
        <taxon>Chitinophagaceae</taxon>
        <taxon>Dinghuibacter</taxon>
    </lineage>
</organism>
<comment type="caution">
    <text evidence="2">The sequence shown here is derived from an EMBL/GenBank/DDBJ whole genome shotgun (WGS) entry which is preliminary data.</text>
</comment>
<dbReference type="EMBL" id="SODV01000001">
    <property type="protein sequence ID" value="TDX00474.1"/>
    <property type="molecule type" value="Genomic_DNA"/>
</dbReference>
<protein>
    <submittedName>
        <fullName evidence="2">Uncharacterized protein</fullName>
    </submittedName>
</protein>
<dbReference type="Proteomes" id="UP000294498">
    <property type="component" value="Unassembled WGS sequence"/>
</dbReference>
<name>A0A4R8DQP4_9BACT</name>
<reference evidence="2 3" key="1">
    <citation type="submission" date="2019-03" db="EMBL/GenBank/DDBJ databases">
        <title>Genomic Encyclopedia of Type Strains, Phase IV (KMG-IV): sequencing the most valuable type-strain genomes for metagenomic binning, comparative biology and taxonomic classification.</title>
        <authorList>
            <person name="Goeker M."/>
        </authorList>
    </citation>
    <scope>NUCLEOTIDE SEQUENCE [LARGE SCALE GENOMIC DNA]</scope>
    <source>
        <strain evidence="2 3">DSM 100059</strain>
    </source>
</reference>
<sequence>MKMTKLFIAGVCLLAAGIGVAATKAHTKTSFTYYYETTVGSPSTCATVVLSTDPVCVTTAQNACDVTINSTIGTRQLFLSENILGDCITPLTKQ</sequence>
<proteinExistence type="predicted"/>
<keyword evidence="3" id="KW-1185">Reference proteome</keyword>
<evidence type="ECO:0000313" key="2">
    <source>
        <dbReference type="EMBL" id="TDX00474.1"/>
    </source>
</evidence>
<keyword evidence="1" id="KW-0732">Signal</keyword>
<gene>
    <name evidence="2" type="ORF">EDB95_1499</name>
</gene>
<dbReference type="AlphaFoldDB" id="A0A4R8DQP4"/>
<feature type="signal peptide" evidence="1">
    <location>
        <begin position="1"/>
        <end position="21"/>
    </location>
</feature>